<dbReference type="Proteomes" id="UP000760860">
    <property type="component" value="Unassembled WGS sequence"/>
</dbReference>
<reference evidence="2" key="3">
    <citation type="submission" date="2021-01" db="EMBL/GenBank/DDBJ databases">
        <title>Phytophthora aleatoria, a newly-described species from Pinus radiata is distinct from Phytophthora cactorum isolates based on comparative genomics.</title>
        <authorList>
            <person name="Mcdougal R."/>
            <person name="Panda P."/>
            <person name="Williams N."/>
            <person name="Studholme D.J."/>
        </authorList>
    </citation>
    <scope>NUCLEOTIDE SEQUENCE</scope>
    <source>
        <strain evidence="2">NZFS 3830</strain>
    </source>
</reference>
<evidence type="ECO:0000313" key="2">
    <source>
        <dbReference type="EMBL" id="KAG6951375.1"/>
    </source>
</evidence>
<keyword evidence="4" id="KW-1185">Reference proteome</keyword>
<dbReference type="VEuPathDB" id="FungiDB:PC110_g9664"/>
<organism evidence="3 4">
    <name type="scientific">Phytophthora cactorum</name>
    <dbReference type="NCBI Taxonomy" id="29920"/>
    <lineage>
        <taxon>Eukaryota</taxon>
        <taxon>Sar</taxon>
        <taxon>Stramenopiles</taxon>
        <taxon>Oomycota</taxon>
        <taxon>Peronosporomycetes</taxon>
        <taxon>Peronosporales</taxon>
        <taxon>Peronosporaceae</taxon>
        <taxon>Phytophthora</taxon>
    </lineage>
</organism>
<name>A0A329SBG4_9STRA</name>
<evidence type="ECO:0000313" key="4">
    <source>
        <dbReference type="Proteomes" id="UP000251314"/>
    </source>
</evidence>
<gene>
    <name evidence="2" type="ORF">JG687_00013648</name>
    <name evidence="3" type="ORF">PC110_g9664</name>
    <name evidence="1" type="ORF">PC129_g14101</name>
</gene>
<dbReference type="OrthoDB" id="88580at2759"/>
<evidence type="ECO:0000313" key="3">
    <source>
        <dbReference type="EMBL" id="RAW34011.1"/>
    </source>
</evidence>
<protein>
    <submittedName>
        <fullName evidence="3">Uncharacterized protein</fullName>
    </submittedName>
</protein>
<dbReference type="EMBL" id="MJFZ01000216">
    <property type="protein sequence ID" value="RAW34011.1"/>
    <property type="molecule type" value="Genomic_DNA"/>
</dbReference>
<reference evidence="3 4" key="1">
    <citation type="submission" date="2018-01" db="EMBL/GenBank/DDBJ databases">
        <title>Draft genome of the strawberry crown rot pathogen Phytophthora cactorum.</title>
        <authorList>
            <person name="Armitage A.D."/>
            <person name="Lysoe E."/>
            <person name="Nellist C.F."/>
            <person name="Harrison R.J."/>
            <person name="Brurberg M.B."/>
        </authorList>
    </citation>
    <scope>NUCLEOTIDE SEQUENCE [LARGE SCALE GENOMIC DNA]</scope>
    <source>
        <strain evidence="3 4">10300</strain>
    </source>
</reference>
<dbReference type="Proteomes" id="UP000251314">
    <property type="component" value="Unassembled WGS sequence"/>
</dbReference>
<dbReference type="Proteomes" id="UP000688947">
    <property type="component" value="Unassembled WGS sequence"/>
</dbReference>
<proteinExistence type="predicted"/>
<accession>A0A329SBG4</accession>
<reference evidence="1" key="2">
    <citation type="submission" date="2018-05" db="EMBL/GenBank/DDBJ databases">
        <title>Effector identification in a new, highly contiguous assembly of the strawberry crown rot pathogen Phytophthora cactorum.</title>
        <authorList>
            <person name="Armitage A.D."/>
            <person name="Nellist C.F."/>
            <person name="Bates H."/>
            <person name="Vickerstaff R.J."/>
            <person name="Harrison R.J."/>
        </authorList>
    </citation>
    <scope>NUCLEOTIDE SEQUENCE</scope>
    <source>
        <strain evidence="1">P421</strain>
    </source>
</reference>
<comment type="caution">
    <text evidence="3">The sequence shown here is derived from an EMBL/GenBank/DDBJ whole genome shotgun (WGS) entry which is preliminary data.</text>
</comment>
<sequence length="141" mass="15857">MVGLGPWTEQFLYRLKLQAYSVYDPTQGVPDCPYPGCERLERVDLHHDCPATTRLRRRFIRSWERAGRQAELLEVTCYNLTLPTVPAGVWLEVDQRFGGLKDAESEGLTVVVTKVAESCWRTGVALYNHAAGDGGSRISMQ</sequence>
<dbReference type="EMBL" id="JAENGZ010001021">
    <property type="protein sequence ID" value="KAG6951375.1"/>
    <property type="molecule type" value="Genomic_DNA"/>
</dbReference>
<dbReference type="AlphaFoldDB" id="A0A329SBG4"/>
<dbReference type="EMBL" id="RCMV01000591">
    <property type="protein sequence ID" value="KAG3215011.1"/>
    <property type="molecule type" value="Genomic_DNA"/>
</dbReference>
<evidence type="ECO:0000313" key="1">
    <source>
        <dbReference type="EMBL" id="KAG3215011.1"/>
    </source>
</evidence>